<feature type="chain" id="PRO_5001804577" description="Late embryogenesis abundant protein" evidence="1">
    <location>
        <begin position="21"/>
        <end position="110"/>
    </location>
</feature>
<proteinExistence type="predicted"/>
<keyword evidence="1" id="KW-0732">Signal</keyword>
<feature type="signal peptide" evidence="1">
    <location>
        <begin position="1"/>
        <end position="20"/>
    </location>
</feature>
<dbReference type="KEGG" id="cpip:CJF12_09970"/>
<dbReference type="eggNOG" id="ENOG50311ZA">
    <property type="taxonomic scope" value="Bacteria"/>
</dbReference>
<name>A0A086BL05_9FLAO</name>
<accession>A0A086BL05</accession>
<dbReference type="RefSeq" id="WP_034682070.1">
    <property type="nucleotide sequence ID" value="NZ_CP023049.2"/>
</dbReference>
<evidence type="ECO:0000313" key="3">
    <source>
        <dbReference type="Proteomes" id="UP000028709"/>
    </source>
</evidence>
<evidence type="ECO:0000313" key="2">
    <source>
        <dbReference type="EMBL" id="KFF29619.1"/>
    </source>
</evidence>
<dbReference type="EMBL" id="JPRJ01000004">
    <property type="protein sequence ID" value="KFF29619.1"/>
    <property type="molecule type" value="Genomic_DNA"/>
</dbReference>
<dbReference type="OrthoDB" id="1260053at2"/>
<dbReference type="Gene3D" id="1.20.120.20">
    <property type="entry name" value="Apolipoprotein"/>
    <property type="match status" value="1"/>
</dbReference>
<reference evidence="2 3" key="1">
    <citation type="submission" date="2014-07" db="EMBL/GenBank/DDBJ databases">
        <title>Genome of Chryseobacterium piperi CTM.</title>
        <authorList>
            <person name="Pipes S.E."/>
            <person name="Stropko S.J."/>
            <person name="Newman J.D."/>
        </authorList>
    </citation>
    <scope>NUCLEOTIDE SEQUENCE [LARGE SCALE GENOMIC DNA]</scope>
    <source>
        <strain evidence="2 3">CTM</strain>
    </source>
</reference>
<comment type="caution">
    <text evidence="2">The sequence shown here is derived from an EMBL/GenBank/DDBJ whole genome shotgun (WGS) entry which is preliminary data.</text>
</comment>
<keyword evidence="3" id="KW-1185">Reference proteome</keyword>
<organism evidence="2 3">
    <name type="scientific">Chryseobacterium piperi</name>
    <dbReference type="NCBI Taxonomy" id="558152"/>
    <lineage>
        <taxon>Bacteria</taxon>
        <taxon>Pseudomonadati</taxon>
        <taxon>Bacteroidota</taxon>
        <taxon>Flavobacteriia</taxon>
        <taxon>Flavobacteriales</taxon>
        <taxon>Weeksellaceae</taxon>
        <taxon>Chryseobacterium group</taxon>
        <taxon>Chryseobacterium</taxon>
    </lineage>
</organism>
<protein>
    <recommendedName>
        <fullName evidence="4">Late embryogenesis abundant protein</fullName>
    </recommendedName>
</protein>
<dbReference type="Proteomes" id="UP000028709">
    <property type="component" value="Unassembled WGS sequence"/>
</dbReference>
<gene>
    <name evidence="2" type="ORF">IQ37_04155</name>
</gene>
<dbReference type="AlphaFoldDB" id="A0A086BL05"/>
<dbReference type="STRING" id="558152.IQ37_04155"/>
<evidence type="ECO:0000256" key="1">
    <source>
        <dbReference type="SAM" id="SignalP"/>
    </source>
</evidence>
<evidence type="ECO:0008006" key="4">
    <source>
        <dbReference type="Google" id="ProtNLM"/>
    </source>
</evidence>
<sequence>MKKKLFALLAFGLFATAINAQETVKKEAKNVGTAIEKGAKATGEGVKDGAEWVGDKTKKGAKATKKGVKKGTKWVGKTATKGAKSVKKTAVKGADAVSDGYKDVKADLKK</sequence>